<dbReference type="InterPro" id="IPR042099">
    <property type="entry name" value="ANL_N_sf"/>
</dbReference>
<dbReference type="Gene3D" id="3.40.50.720">
    <property type="entry name" value="NAD(P)-binding Rossmann-like Domain"/>
    <property type="match status" value="1"/>
</dbReference>
<dbReference type="AlphaFoldDB" id="A0A165BWL0"/>
<dbReference type="PANTHER" id="PTHR43439">
    <property type="entry name" value="PHENYLACETATE-COENZYME A LIGASE"/>
    <property type="match status" value="1"/>
</dbReference>
<dbReference type="GeneID" id="63819544"/>
<dbReference type="Gene3D" id="1.10.1200.10">
    <property type="entry name" value="ACP-like"/>
    <property type="match status" value="1"/>
</dbReference>
<dbReference type="SMART" id="SM00823">
    <property type="entry name" value="PKS_PP"/>
    <property type="match status" value="1"/>
</dbReference>
<dbReference type="InterPro" id="IPR036736">
    <property type="entry name" value="ACP-like_sf"/>
</dbReference>
<dbReference type="InterPro" id="IPR051414">
    <property type="entry name" value="Adenylate-forming_Reductase"/>
</dbReference>
<dbReference type="InterPro" id="IPR036291">
    <property type="entry name" value="NAD(P)-bd_dom_sf"/>
</dbReference>
<dbReference type="GO" id="GO:0031177">
    <property type="term" value="F:phosphopantetheine binding"/>
    <property type="evidence" value="ECO:0007669"/>
    <property type="project" value="InterPro"/>
</dbReference>
<dbReference type="InterPro" id="IPR000873">
    <property type="entry name" value="AMP-dep_synth/lig_dom"/>
</dbReference>
<dbReference type="RefSeq" id="XP_040759524.1">
    <property type="nucleotide sequence ID" value="XM_040902513.1"/>
</dbReference>
<sequence>MGHKIFSRVPQTQARSCSTFSVPPLDGTLTLPELFEWQSKHSPNHRLFTFSREDGTIGNIYWPEAIRAVHTGARIIQDRLGAKHESKDAPVVAILAHSGILRANCVAFPISPRNSPAATAHLLVTAKVQHILVGREQAMLDLAHSALKIMESQHPSTSLPQLSSMPLFEDLYLRGDDLADPVENIAFSTPDMNATAMIIHSSGSTAFPKPIHVTHRRFVELSLIPWFGEHDLTDKVLSLHAMPMYHGMGTMQASWTASCGLVLSVFEPKSPALIPTPDSVLLNAKATNSDLVFCVPAFIEAWSRSPEYVTWLASRQGVLYGGGPLDKHTGDYLTSKGISIYILYGSTEAGVMSPVLPAHVEYDWAYFRFPDYMKTEMVSYGDNTFELVVIASEFNQPSVLNTVVSGVKAYATSDLLSPHPTKPGFWRVYGRTDDQIMHNTGEKTNPGPLESILYQDPHVQSCVMFGRGRFQAGVLIDVKPQFKFDPSDEVALAAFRNAIMPTVEKMNEYAPQHSRIFKEMIIVSKPSKPFTYTAKGTPRRHAVIKDYDNEIDESYKLIDQSTLSNIPAPPEWDIVDITDFVRAVVAKVMTHDVGDHDDLFEHGCDSLQATWIRNSLLRAVRNTAELETRKSAKNFVYEHPMIASLAAFISSMATGIENGKVISQQARVDAMNAMVSTYTKAFLTHKESPRSAASSLTGDVVVLTGTTGNLGCRVLAELASDSTVARVYALNRSSSSEQTLSERQKLAMATHGLDAGLLQGGKVILLESDVASTNLGLAEDVYEEMRQSVTHIIHNAWPVDFNLSLASFERSVKGLRSLIDFALGSPRATPPKLLFMSSISVFRNLQGGDVQTESQIGPTVAAGTGYSESKWIAEEILCRASAATTLTSVIVRIGQICGGPDGAWNAREWFPSLVKSAQKLGCFPDDQRTVDWIPIDIAATAVTQFRGVSRTCFVHLVHPRPVSWSSIAAVVANDLSVKLVSYKQWLTALEQARSKMSGDDDDETRPLRALPALLLLPFFQSVLKAPGAHALGFPMLETTHAISSAAVLRDPRLRQLRSGDVKSWLAYWHKVGLLSMPA</sequence>
<reference evidence="4 5" key="1">
    <citation type="journal article" date="2016" name="Mol. Biol. Evol.">
        <title>Comparative Genomics of Early-Diverging Mushroom-Forming Fungi Provides Insights into the Origins of Lignocellulose Decay Capabilities.</title>
        <authorList>
            <person name="Nagy L.G."/>
            <person name="Riley R."/>
            <person name="Tritt A."/>
            <person name="Adam C."/>
            <person name="Daum C."/>
            <person name="Floudas D."/>
            <person name="Sun H."/>
            <person name="Yadav J.S."/>
            <person name="Pangilinan J."/>
            <person name="Larsson K.H."/>
            <person name="Matsuura K."/>
            <person name="Barry K."/>
            <person name="Labutti K."/>
            <person name="Kuo R."/>
            <person name="Ohm R.A."/>
            <person name="Bhattacharya S.S."/>
            <person name="Shirouzu T."/>
            <person name="Yoshinaga Y."/>
            <person name="Martin F.M."/>
            <person name="Grigoriev I.V."/>
            <person name="Hibbett D.S."/>
        </authorList>
    </citation>
    <scope>NUCLEOTIDE SEQUENCE [LARGE SCALE GENOMIC DNA]</scope>
    <source>
        <strain evidence="4 5">93-53</strain>
    </source>
</reference>
<dbReference type="InterPro" id="IPR020806">
    <property type="entry name" value="PKS_PP-bd"/>
</dbReference>
<dbReference type="Proteomes" id="UP000076871">
    <property type="component" value="Unassembled WGS sequence"/>
</dbReference>
<keyword evidence="5" id="KW-1185">Reference proteome</keyword>
<keyword evidence="2" id="KW-0597">Phosphoprotein</keyword>
<dbReference type="Pfam" id="PF00501">
    <property type="entry name" value="AMP-binding"/>
    <property type="match status" value="1"/>
</dbReference>
<feature type="domain" description="Polyketide synthase-like phosphopantetheine-binding" evidence="3">
    <location>
        <begin position="578"/>
        <end position="653"/>
    </location>
</feature>
<dbReference type="STRING" id="1314785.A0A165BWL0"/>
<dbReference type="InterPro" id="IPR013120">
    <property type="entry name" value="FAR_NAD-bd"/>
</dbReference>
<evidence type="ECO:0000259" key="3">
    <source>
        <dbReference type="SMART" id="SM00823"/>
    </source>
</evidence>
<dbReference type="SUPFAM" id="SSF47336">
    <property type="entry name" value="ACP-like"/>
    <property type="match status" value="1"/>
</dbReference>
<evidence type="ECO:0000313" key="4">
    <source>
        <dbReference type="EMBL" id="KZT01784.1"/>
    </source>
</evidence>
<proteinExistence type="predicted"/>
<evidence type="ECO:0000256" key="1">
    <source>
        <dbReference type="ARBA" id="ARBA00022450"/>
    </source>
</evidence>
<gene>
    <name evidence="4" type="ORF">LAESUDRAFT_450483</name>
</gene>
<accession>A0A165BWL0</accession>
<protein>
    <submittedName>
        <fullName evidence="4">Acetyl-CoA synthetase-like protein</fullName>
    </submittedName>
</protein>
<dbReference type="PANTHER" id="PTHR43439:SF2">
    <property type="entry name" value="ENZYME, PUTATIVE (JCVI)-RELATED"/>
    <property type="match status" value="1"/>
</dbReference>
<organism evidence="4 5">
    <name type="scientific">Laetiporus sulphureus 93-53</name>
    <dbReference type="NCBI Taxonomy" id="1314785"/>
    <lineage>
        <taxon>Eukaryota</taxon>
        <taxon>Fungi</taxon>
        <taxon>Dikarya</taxon>
        <taxon>Basidiomycota</taxon>
        <taxon>Agaricomycotina</taxon>
        <taxon>Agaricomycetes</taxon>
        <taxon>Polyporales</taxon>
        <taxon>Laetiporus</taxon>
    </lineage>
</organism>
<dbReference type="InParanoid" id="A0A165BWL0"/>
<dbReference type="SUPFAM" id="SSF51735">
    <property type="entry name" value="NAD(P)-binding Rossmann-fold domains"/>
    <property type="match status" value="1"/>
</dbReference>
<keyword evidence="1" id="KW-0596">Phosphopantetheine</keyword>
<dbReference type="EMBL" id="KV427659">
    <property type="protein sequence ID" value="KZT01784.1"/>
    <property type="molecule type" value="Genomic_DNA"/>
</dbReference>
<dbReference type="SUPFAM" id="SSF56801">
    <property type="entry name" value="Acetyl-CoA synthetase-like"/>
    <property type="match status" value="1"/>
</dbReference>
<evidence type="ECO:0000313" key="5">
    <source>
        <dbReference type="Proteomes" id="UP000076871"/>
    </source>
</evidence>
<dbReference type="OrthoDB" id="429813at2759"/>
<name>A0A165BWL0_9APHY</name>
<evidence type="ECO:0000256" key="2">
    <source>
        <dbReference type="ARBA" id="ARBA00022553"/>
    </source>
</evidence>
<dbReference type="Pfam" id="PF07993">
    <property type="entry name" value="NAD_binding_4"/>
    <property type="match status" value="1"/>
</dbReference>
<dbReference type="Gene3D" id="3.40.50.12780">
    <property type="entry name" value="N-terminal domain of ligase-like"/>
    <property type="match status" value="1"/>
</dbReference>
<dbReference type="Pfam" id="PF23562">
    <property type="entry name" value="AMP-binding_C_3"/>
    <property type="match status" value="1"/>
</dbReference>